<protein>
    <submittedName>
        <fullName evidence="2">Uncharacterized protein</fullName>
    </submittedName>
</protein>
<gene>
    <name evidence="2" type="ORF">GGQ80_000786</name>
</gene>
<organism evidence="2 3">
    <name type="scientific">Sphingomonas jinjuensis</name>
    <dbReference type="NCBI Taxonomy" id="535907"/>
    <lineage>
        <taxon>Bacteria</taxon>
        <taxon>Pseudomonadati</taxon>
        <taxon>Pseudomonadota</taxon>
        <taxon>Alphaproteobacteria</taxon>
        <taxon>Sphingomonadales</taxon>
        <taxon>Sphingomonadaceae</taxon>
        <taxon>Sphingomonas</taxon>
    </lineage>
</organism>
<dbReference type="AlphaFoldDB" id="A0A840FFX5"/>
<evidence type="ECO:0000313" key="3">
    <source>
        <dbReference type="Proteomes" id="UP000529795"/>
    </source>
</evidence>
<dbReference type="Proteomes" id="UP000529795">
    <property type="component" value="Unassembled WGS sequence"/>
</dbReference>
<comment type="caution">
    <text evidence="2">The sequence shown here is derived from an EMBL/GenBank/DDBJ whole genome shotgun (WGS) entry which is preliminary data.</text>
</comment>
<evidence type="ECO:0000313" key="2">
    <source>
        <dbReference type="EMBL" id="MBB4152898.1"/>
    </source>
</evidence>
<accession>A0A840FFX5</accession>
<dbReference type="RefSeq" id="WP_183982592.1">
    <property type="nucleotide sequence ID" value="NZ_JACIEV010000002.1"/>
</dbReference>
<name>A0A840FFX5_9SPHN</name>
<dbReference type="EMBL" id="JACIEV010000002">
    <property type="protein sequence ID" value="MBB4152898.1"/>
    <property type="molecule type" value="Genomic_DNA"/>
</dbReference>
<keyword evidence="3" id="KW-1185">Reference proteome</keyword>
<evidence type="ECO:0000256" key="1">
    <source>
        <dbReference type="SAM" id="MobiDB-lite"/>
    </source>
</evidence>
<feature type="region of interest" description="Disordered" evidence="1">
    <location>
        <begin position="148"/>
        <end position="168"/>
    </location>
</feature>
<sequence>MKSYSDAAMAAIEAGTAICVGAVEILGTPAVRVWGGPWPIAIDGHEYLGVGDRGQAQFYGAGLGAAAQNYTLELSGVDPALLPLLDADEVIDAAVVLRRLIFDGSGTRLLDVHVHRRGRLDQLVTEEEVGGVAVIKAMIEGAARGLRRRGARQRSDADQRLIDPSDGGMKHVSYAGQKMLYWGGKPPATATAALQS</sequence>
<reference evidence="2 3" key="1">
    <citation type="submission" date="2020-08" db="EMBL/GenBank/DDBJ databases">
        <title>Genomic Encyclopedia of Type Strains, Phase IV (KMG-IV): sequencing the most valuable type-strain genomes for metagenomic binning, comparative biology and taxonomic classification.</title>
        <authorList>
            <person name="Goeker M."/>
        </authorList>
    </citation>
    <scope>NUCLEOTIDE SEQUENCE [LARGE SCALE GENOMIC DNA]</scope>
    <source>
        <strain evidence="2 3">YC6723</strain>
    </source>
</reference>
<feature type="compositionally biased region" description="Basic and acidic residues" evidence="1">
    <location>
        <begin position="153"/>
        <end position="163"/>
    </location>
</feature>
<proteinExistence type="predicted"/>